<dbReference type="Proteomes" id="UP000433883">
    <property type="component" value="Unassembled WGS sequence"/>
</dbReference>
<proteinExistence type="predicted"/>
<reference evidence="1 2" key="1">
    <citation type="submission" date="2019-11" db="EMBL/GenBank/DDBJ databases">
        <title>Venturia inaequalis Genome Resource.</title>
        <authorList>
            <person name="Lichtner F.J."/>
        </authorList>
    </citation>
    <scope>NUCLEOTIDE SEQUENCE [LARGE SCALE GENOMIC DNA]</scope>
    <source>
        <strain evidence="1">Bline_iso_100314</strain>
    </source>
</reference>
<organism evidence="1 2">
    <name type="scientific">Venturia inaequalis</name>
    <name type="common">Apple scab fungus</name>
    <dbReference type="NCBI Taxonomy" id="5025"/>
    <lineage>
        <taxon>Eukaryota</taxon>
        <taxon>Fungi</taxon>
        <taxon>Dikarya</taxon>
        <taxon>Ascomycota</taxon>
        <taxon>Pezizomycotina</taxon>
        <taxon>Dothideomycetes</taxon>
        <taxon>Pleosporomycetidae</taxon>
        <taxon>Venturiales</taxon>
        <taxon>Venturiaceae</taxon>
        <taxon>Venturia</taxon>
    </lineage>
</organism>
<comment type="caution">
    <text evidence="1">The sequence shown here is derived from an EMBL/GenBank/DDBJ whole genome shotgun (WGS) entry which is preliminary data.</text>
</comment>
<accession>A0A8H3YZL0</accession>
<dbReference type="EMBL" id="WNWQ01000089">
    <property type="protein sequence ID" value="KAE9979659.1"/>
    <property type="molecule type" value="Genomic_DNA"/>
</dbReference>
<name>A0A8H3YZL0_VENIN</name>
<evidence type="ECO:0000313" key="2">
    <source>
        <dbReference type="Proteomes" id="UP000433883"/>
    </source>
</evidence>
<sequence>MSPPSLLTIPRELRQQILHFTIEDAVNEDLKLNVILRKLANRFVDSYPVPQACHIKFDGLLSYNDYDEEEGKLTDYAPHMYAQALTLRSEFPELEEDIAFVLGQALSRFEEENESARGKSLDEEWKSCSIHNHNPSTTLFTTTHSPSLDAGVLSTYQVSKVRNLSLLTMSPPSLISIPRELRQHIFAYAFEDAKKQDVIFIFSHALVWIKIGVRAEFGEDSESWFINYWERDFLGDNYKPSVTNINNLAGTMIDALPGLADDVTFILGKCLKAFEDDMFERYANWDATWDKIEALKTYPQFLLVLGLDEWLRLNSVR</sequence>
<dbReference type="AlphaFoldDB" id="A0A8H3YZL0"/>
<gene>
    <name evidence="1" type="ORF">BLS_009591</name>
</gene>
<protein>
    <submittedName>
        <fullName evidence="1">Uncharacterized protein</fullName>
    </submittedName>
</protein>
<evidence type="ECO:0000313" key="1">
    <source>
        <dbReference type="EMBL" id="KAE9979659.1"/>
    </source>
</evidence>